<evidence type="ECO:0000313" key="2">
    <source>
        <dbReference type="WBParaSite" id="Minc3s01045g20150"/>
    </source>
</evidence>
<reference evidence="2" key="1">
    <citation type="submission" date="2022-11" db="UniProtKB">
        <authorList>
            <consortium name="WormBaseParasite"/>
        </authorList>
    </citation>
    <scope>IDENTIFICATION</scope>
</reference>
<protein>
    <submittedName>
        <fullName evidence="2">Uncharacterized protein</fullName>
    </submittedName>
</protein>
<keyword evidence="1" id="KW-1185">Reference proteome</keyword>
<evidence type="ECO:0000313" key="1">
    <source>
        <dbReference type="Proteomes" id="UP000887563"/>
    </source>
</evidence>
<proteinExistence type="predicted"/>
<accession>A0A914LYG6</accession>
<dbReference type="Proteomes" id="UP000887563">
    <property type="component" value="Unplaced"/>
</dbReference>
<dbReference type="WBParaSite" id="Minc3s01045g20150">
    <property type="protein sequence ID" value="Minc3s01045g20150"/>
    <property type="gene ID" value="Minc3s01045g20150"/>
</dbReference>
<organism evidence="1 2">
    <name type="scientific">Meloidogyne incognita</name>
    <name type="common">Southern root-knot nematode worm</name>
    <name type="synonym">Oxyuris incognita</name>
    <dbReference type="NCBI Taxonomy" id="6306"/>
    <lineage>
        <taxon>Eukaryota</taxon>
        <taxon>Metazoa</taxon>
        <taxon>Ecdysozoa</taxon>
        <taxon>Nematoda</taxon>
        <taxon>Chromadorea</taxon>
        <taxon>Rhabditida</taxon>
        <taxon>Tylenchina</taxon>
        <taxon>Tylenchomorpha</taxon>
        <taxon>Tylenchoidea</taxon>
        <taxon>Meloidogynidae</taxon>
        <taxon>Meloidogyninae</taxon>
        <taxon>Meloidogyne</taxon>
        <taxon>Meloidogyne incognita group</taxon>
    </lineage>
</organism>
<sequence>MSGCALFYCYGNDNPDAQDWKKQSMFEGLPTAQMPSSSQVASMQRRPYFRAESSGMQSNPDKFTSVNNGQIFFLSQIHFIFM</sequence>
<dbReference type="AlphaFoldDB" id="A0A914LYG6"/>
<name>A0A914LYG6_MELIC</name>